<proteinExistence type="predicted"/>
<sequence length="78" mass="7967">MPPLPLPPLAPHDGGLSHRRVLARCSAAALTAQAEAQTRAPATPALPAPVVLDKPLRAILLPDSRRATLTTGAIAGHA</sequence>
<name>A0A1U9VQN7_9RALS</name>
<accession>A0A1U9VQN7</accession>
<gene>
    <name evidence="1" type="ORF">B0B51_21960</name>
</gene>
<dbReference type="AlphaFoldDB" id="A0A1U9VQN7"/>
<geneLocation type="plasmid" evidence="1">
    <name>unnamed</name>
</geneLocation>
<organism evidence="1 2">
    <name type="scientific">blood disease bacterium A2-HR MARDI</name>
    <dbReference type="NCBI Taxonomy" id="1944648"/>
    <lineage>
        <taxon>Bacteria</taxon>
        <taxon>Pseudomonadati</taxon>
        <taxon>Pseudomonadota</taxon>
        <taxon>Betaproteobacteria</taxon>
        <taxon>Burkholderiales</taxon>
        <taxon>Burkholderiaceae</taxon>
        <taxon>Ralstonia</taxon>
        <taxon>Ralstonia solanacearum species complex</taxon>
    </lineage>
</organism>
<evidence type="ECO:0000313" key="1">
    <source>
        <dbReference type="EMBL" id="AQW32487.1"/>
    </source>
</evidence>
<protein>
    <submittedName>
        <fullName evidence="1">Uncharacterized protein</fullName>
    </submittedName>
</protein>
<dbReference type="RefSeq" id="WP_078223670.1">
    <property type="nucleotide sequence ID" value="NZ_CP019912.1"/>
</dbReference>
<evidence type="ECO:0000313" key="2">
    <source>
        <dbReference type="Proteomes" id="UP000189628"/>
    </source>
</evidence>
<dbReference type="EMBL" id="CP019912">
    <property type="protein sequence ID" value="AQW32487.1"/>
    <property type="molecule type" value="Genomic_DNA"/>
</dbReference>
<reference evidence="1 2" key="1">
    <citation type="submission" date="2017-02" db="EMBL/GenBank/DDBJ databases">
        <title>Blood Disease Bacterium A2-HR MARDI.</title>
        <authorList>
            <person name="Badrun R."/>
            <person name="Abu Bakar N."/>
            <person name="Laboh R."/>
        </authorList>
    </citation>
    <scope>NUCLEOTIDE SEQUENCE [LARGE SCALE GENOMIC DNA]</scope>
    <source>
        <strain evidence="1 2">A2-HR MARDI</strain>
        <plasmid evidence="2">Plasmid</plasmid>
    </source>
</reference>
<dbReference type="Proteomes" id="UP000189628">
    <property type="component" value="Plasmid unnamed"/>
</dbReference>
<keyword evidence="1" id="KW-0614">Plasmid</keyword>